<reference evidence="1" key="1">
    <citation type="submission" date="2014-11" db="EMBL/GenBank/DDBJ databases">
        <authorList>
            <person name="Amaro Gonzalez C."/>
        </authorList>
    </citation>
    <scope>NUCLEOTIDE SEQUENCE</scope>
</reference>
<protein>
    <submittedName>
        <fullName evidence="1">Uncharacterized protein</fullName>
    </submittedName>
</protein>
<accession>A0A0E9U7Y3</accession>
<name>A0A0E9U7Y3_ANGAN</name>
<dbReference type="AlphaFoldDB" id="A0A0E9U7Y3"/>
<organism evidence="1">
    <name type="scientific">Anguilla anguilla</name>
    <name type="common">European freshwater eel</name>
    <name type="synonym">Muraena anguilla</name>
    <dbReference type="NCBI Taxonomy" id="7936"/>
    <lineage>
        <taxon>Eukaryota</taxon>
        <taxon>Metazoa</taxon>
        <taxon>Chordata</taxon>
        <taxon>Craniata</taxon>
        <taxon>Vertebrata</taxon>
        <taxon>Euteleostomi</taxon>
        <taxon>Actinopterygii</taxon>
        <taxon>Neopterygii</taxon>
        <taxon>Teleostei</taxon>
        <taxon>Anguilliformes</taxon>
        <taxon>Anguillidae</taxon>
        <taxon>Anguilla</taxon>
    </lineage>
</organism>
<sequence length="92" mass="10303">MSFMSGKLGSLEACPPRSRFLCCCWRDRESWAKKCVFRLSCLLKQVKQATIKHTIRPTQVSTTMNTSLQASGGPVFRVTIVPFTVPPLCLPK</sequence>
<evidence type="ECO:0000313" key="1">
    <source>
        <dbReference type="EMBL" id="JAH61832.1"/>
    </source>
</evidence>
<dbReference type="EMBL" id="GBXM01046745">
    <property type="protein sequence ID" value="JAH61832.1"/>
    <property type="molecule type" value="Transcribed_RNA"/>
</dbReference>
<reference evidence="1" key="2">
    <citation type="journal article" date="2015" name="Fish Shellfish Immunol.">
        <title>Early steps in the European eel (Anguilla anguilla)-Vibrio vulnificus interaction in the gills: Role of the RtxA13 toxin.</title>
        <authorList>
            <person name="Callol A."/>
            <person name="Pajuelo D."/>
            <person name="Ebbesson L."/>
            <person name="Teles M."/>
            <person name="MacKenzie S."/>
            <person name="Amaro C."/>
        </authorList>
    </citation>
    <scope>NUCLEOTIDE SEQUENCE</scope>
</reference>
<proteinExistence type="predicted"/>